<evidence type="ECO:0000313" key="2">
    <source>
        <dbReference type="Proteomes" id="UP001597156"/>
    </source>
</evidence>
<protein>
    <submittedName>
        <fullName evidence="1">SRPBCC family protein</fullName>
    </submittedName>
</protein>
<comment type="caution">
    <text evidence="1">The sequence shown here is derived from an EMBL/GenBank/DDBJ whole genome shotgun (WGS) entry which is preliminary data.</text>
</comment>
<name>A0ABW3PG14_9LACO</name>
<sequence>MNKQLFTNSITINASKDLARQILVDPLQLLKWVPEITAVDQGHRSFIVTRAQAALNQREVMTVEEVSDRIIYHSRQGRFEYDLVFTLQQVANNRLQLTEALMTDESKTKLPLKLLAPIAKHALKINLKNLGLLIERVTVA</sequence>
<evidence type="ECO:0000313" key="1">
    <source>
        <dbReference type="EMBL" id="MFD1125229.1"/>
    </source>
</evidence>
<dbReference type="SUPFAM" id="SSF55961">
    <property type="entry name" value="Bet v1-like"/>
    <property type="match status" value="1"/>
</dbReference>
<dbReference type="CDD" id="cd07812">
    <property type="entry name" value="SRPBCC"/>
    <property type="match status" value="1"/>
</dbReference>
<dbReference type="EMBL" id="JBHTLH010000019">
    <property type="protein sequence ID" value="MFD1125229.1"/>
    <property type="molecule type" value="Genomic_DNA"/>
</dbReference>
<dbReference type="Proteomes" id="UP001597156">
    <property type="component" value="Unassembled WGS sequence"/>
</dbReference>
<accession>A0ABW3PG14</accession>
<reference evidence="2" key="1">
    <citation type="journal article" date="2019" name="Int. J. Syst. Evol. Microbiol.">
        <title>The Global Catalogue of Microorganisms (GCM) 10K type strain sequencing project: providing services to taxonomists for standard genome sequencing and annotation.</title>
        <authorList>
            <consortium name="The Broad Institute Genomics Platform"/>
            <consortium name="The Broad Institute Genome Sequencing Center for Infectious Disease"/>
            <person name="Wu L."/>
            <person name="Ma J."/>
        </authorList>
    </citation>
    <scope>NUCLEOTIDE SEQUENCE [LARGE SCALE GENOMIC DNA]</scope>
    <source>
        <strain evidence="2">CCUG 71848</strain>
    </source>
</reference>
<proteinExistence type="predicted"/>
<gene>
    <name evidence="1" type="ORF">ACFQ22_07665</name>
</gene>
<organism evidence="1 2">
    <name type="scientific">Lentilactobacillus raoultii</name>
    <dbReference type="NCBI Taxonomy" id="1987503"/>
    <lineage>
        <taxon>Bacteria</taxon>
        <taxon>Bacillati</taxon>
        <taxon>Bacillota</taxon>
        <taxon>Bacilli</taxon>
        <taxon>Lactobacillales</taxon>
        <taxon>Lactobacillaceae</taxon>
        <taxon>Lentilactobacillus</taxon>
    </lineage>
</organism>
<keyword evidence="2" id="KW-1185">Reference proteome</keyword>
<dbReference type="RefSeq" id="WP_121978149.1">
    <property type="nucleotide sequence ID" value="NZ_JBHTLH010000019.1"/>
</dbReference>